<name>A0ACD3ARB0_9AGAR</name>
<protein>
    <submittedName>
        <fullName evidence="1">WD40 repeat-like protein</fullName>
    </submittedName>
</protein>
<sequence length="725" mass="82486">MQNGGRIQIVHPSLADFLLDPKSTRFYIDSSQIQQFLFQQCVTVMSGQLKFNICNIETSYKWNTDISDLQTKITKNISLELQYSCLYWIHHLIQCDKSLVARSEIIWTSIFVNLKTLFWIECLSLLGKVNFGLQNIKQLQWWLNTMHLDHIYMCEVYYFISKFYIPISVSTPHIYISALSFAPHNSLIYKTCHMYFPQRLLLRSQSNKHWRAESLILYGNSDEAYIGIFPLTNMIYSISSDHELQIWDPYTGHMLKQNLIGHKSFVSAVVFWSQKNIVISGSSDSTICLWDLSTFKSVYQPLNTHSGKVMLLLLTQDQKMLFSACSKKIIAWNLSQGFPTIVYILQPLYIIWSLCLTMNDENLICGTSSYIILVWDASTGSPISELGNPDFRVVSAVSCSPIANQLVCGYYKGWIILWDLDNHCSVKTKRIGDYPIVSTLFTRDGNHVIVASAVMGIYIYGTDTMGQICDPLITRGGDILNVALSEDEHHLAAALENGCIQVWDFNALLEESKLGYRNVNGFACIAMSTVDQVCIYDIHSGNLVSQLVIRNTTSLACIFGAQYLLAGKSTGKIIIWDMKSSEPQFKEIEGHTEPIKQIAPCGMNSEVVSWAWDGTLRLWDLTFPEVLSSKSSHVHTKLLFLQDGKTIENVNIYAQTSLELCGHITSNGWLLYRNQPYIWVPPYYHLSLQNPQIACFPPTGINPSVEVDWSLFVHGHEWTNIFSQH</sequence>
<accession>A0ACD3ARB0</accession>
<organism evidence="1 2">
    <name type="scientific">Pluteus cervinus</name>
    <dbReference type="NCBI Taxonomy" id="181527"/>
    <lineage>
        <taxon>Eukaryota</taxon>
        <taxon>Fungi</taxon>
        <taxon>Dikarya</taxon>
        <taxon>Basidiomycota</taxon>
        <taxon>Agaricomycotina</taxon>
        <taxon>Agaricomycetes</taxon>
        <taxon>Agaricomycetidae</taxon>
        <taxon>Agaricales</taxon>
        <taxon>Pluteineae</taxon>
        <taxon>Pluteaceae</taxon>
        <taxon>Pluteus</taxon>
    </lineage>
</organism>
<reference evidence="1 2" key="1">
    <citation type="journal article" date="2019" name="Nat. Ecol. Evol.">
        <title>Megaphylogeny resolves global patterns of mushroom evolution.</title>
        <authorList>
            <person name="Varga T."/>
            <person name="Krizsan K."/>
            <person name="Foldi C."/>
            <person name="Dima B."/>
            <person name="Sanchez-Garcia M."/>
            <person name="Sanchez-Ramirez S."/>
            <person name="Szollosi G.J."/>
            <person name="Szarkandi J.G."/>
            <person name="Papp V."/>
            <person name="Albert L."/>
            <person name="Andreopoulos W."/>
            <person name="Angelini C."/>
            <person name="Antonin V."/>
            <person name="Barry K.W."/>
            <person name="Bougher N.L."/>
            <person name="Buchanan P."/>
            <person name="Buyck B."/>
            <person name="Bense V."/>
            <person name="Catcheside P."/>
            <person name="Chovatia M."/>
            <person name="Cooper J."/>
            <person name="Damon W."/>
            <person name="Desjardin D."/>
            <person name="Finy P."/>
            <person name="Geml J."/>
            <person name="Haridas S."/>
            <person name="Hughes K."/>
            <person name="Justo A."/>
            <person name="Karasinski D."/>
            <person name="Kautmanova I."/>
            <person name="Kiss B."/>
            <person name="Kocsube S."/>
            <person name="Kotiranta H."/>
            <person name="LaButti K.M."/>
            <person name="Lechner B.E."/>
            <person name="Liimatainen K."/>
            <person name="Lipzen A."/>
            <person name="Lukacs Z."/>
            <person name="Mihaltcheva S."/>
            <person name="Morgado L.N."/>
            <person name="Niskanen T."/>
            <person name="Noordeloos M.E."/>
            <person name="Ohm R.A."/>
            <person name="Ortiz-Santana B."/>
            <person name="Ovrebo C."/>
            <person name="Racz N."/>
            <person name="Riley R."/>
            <person name="Savchenko A."/>
            <person name="Shiryaev A."/>
            <person name="Soop K."/>
            <person name="Spirin V."/>
            <person name="Szebenyi C."/>
            <person name="Tomsovsky M."/>
            <person name="Tulloss R.E."/>
            <person name="Uehling J."/>
            <person name="Grigoriev I.V."/>
            <person name="Vagvolgyi C."/>
            <person name="Papp T."/>
            <person name="Martin F.M."/>
            <person name="Miettinen O."/>
            <person name="Hibbett D.S."/>
            <person name="Nagy L.G."/>
        </authorList>
    </citation>
    <scope>NUCLEOTIDE SEQUENCE [LARGE SCALE GENOMIC DNA]</scope>
    <source>
        <strain evidence="1 2">NL-1719</strain>
    </source>
</reference>
<dbReference type="Proteomes" id="UP000308600">
    <property type="component" value="Unassembled WGS sequence"/>
</dbReference>
<gene>
    <name evidence="1" type="ORF">BDN72DRAFT_769668</name>
</gene>
<evidence type="ECO:0000313" key="2">
    <source>
        <dbReference type="Proteomes" id="UP000308600"/>
    </source>
</evidence>
<dbReference type="EMBL" id="ML208357">
    <property type="protein sequence ID" value="TFK68172.1"/>
    <property type="molecule type" value="Genomic_DNA"/>
</dbReference>
<proteinExistence type="predicted"/>
<evidence type="ECO:0000313" key="1">
    <source>
        <dbReference type="EMBL" id="TFK68172.1"/>
    </source>
</evidence>
<keyword evidence="2" id="KW-1185">Reference proteome</keyword>